<gene>
    <name evidence="1" type="ORF">SLEP1_g58641</name>
</gene>
<accession>A0AAV5MRG9</accession>
<name>A0AAV5MRG9_9ROSI</name>
<comment type="caution">
    <text evidence="1">The sequence shown here is derived from an EMBL/GenBank/DDBJ whole genome shotgun (WGS) entry which is preliminary data.</text>
</comment>
<reference evidence="1 2" key="1">
    <citation type="journal article" date="2021" name="Commun. Biol.">
        <title>The genome of Shorea leprosula (Dipterocarpaceae) highlights the ecological relevance of drought in aseasonal tropical rainforests.</title>
        <authorList>
            <person name="Ng K.K.S."/>
            <person name="Kobayashi M.J."/>
            <person name="Fawcett J.A."/>
            <person name="Hatakeyama M."/>
            <person name="Paape T."/>
            <person name="Ng C.H."/>
            <person name="Ang C.C."/>
            <person name="Tnah L.H."/>
            <person name="Lee C.T."/>
            <person name="Nishiyama T."/>
            <person name="Sese J."/>
            <person name="O'Brien M.J."/>
            <person name="Copetti D."/>
            <person name="Mohd Noor M.I."/>
            <person name="Ong R.C."/>
            <person name="Putra M."/>
            <person name="Sireger I.Z."/>
            <person name="Indrioko S."/>
            <person name="Kosugi Y."/>
            <person name="Izuno A."/>
            <person name="Isagi Y."/>
            <person name="Lee S.L."/>
            <person name="Shimizu K.K."/>
        </authorList>
    </citation>
    <scope>NUCLEOTIDE SEQUENCE [LARGE SCALE GENOMIC DNA]</scope>
    <source>
        <strain evidence="1">214</strain>
    </source>
</reference>
<dbReference type="EMBL" id="BPVZ01000588">
    <property type="protein sequence ID" value="GKV52033.1"/>
    <property type="molecule type" value="Genomic_DNA"/>
</dbReference>
<evidence type="ECO:0000313" key="2">
    <source>
        <dbReference type="Proteomes" id="UP001054252"/>
    </source>
</evidence>
<sequence>MDGASQPSTSTSSAFSFISKGWREVRDSADADLRLMKDRAKSFKNLAASFDRELENLINSAPTFAVPAIRSSSEMEFMKKLQPKISELQPKFSEFRKVYSAPEISRKVMEKWRPRAKIGIDLSEIRNAIVAEVQERDTDGDGIVRFDRIRKGRRIFAEDEQFGDWKPIRALKTRLREFDRRRSISSSVEIFSGIRYSEFVEKVKSSLKAICKEPEESKVLLCILHAYSLLDLLVDCAAFPLGAQVFVRLVLLLAFGRWCINTSELILSFLWRLPCQTFDSYSEHDIFAFSDI</sequence>
<keyword evidence="2" id="KW-1185">Reference proteome</keyword>
<organism evidence="1 2">
    <name type="scientific">Rubroshorea leprosula</name>
    <dbReference type="NCBI Taxonomy" id="152421"/>
    <lineage>
        <taxon>Eukaryota</taxon>
        <taxon>Viridiplantae</taxon>
        <taxon>Streptophyta</taxon>
        <taxon>Embryophyta</taxon>
        <taxon>Tracheophyta</taxon>
        <taxon>Spermatophyta</taxon>
        <taxon>Magnoliopsida</taxon>
        <taxon>eudicotyledons</taxon>
        <taxon>Gunneridae</taxon>
        <taxon>Pentapetalae</taxon>
        <taxon>rosids</taxon>
        <taxon>malvids</taxon>
        <taxon>Malvales</taxon>
        <taxon>Dipterocarpaceae</taxon>
        <taxon>Rubroshorea</taxon>
    </lineage>
</organism>
<dbReference type="Proteomes" id="UP001054252">
    <property type="component" value="Unassembled WGS sequence"/>
</dbReference>
<protein>
    <submittedName>
        <fullName evidence="1">Uncharacterized protein</fullName>
    </submittedName>
</protein>
<dbReference type="AlphaFoldDB" id="A0AAV5MRG9"/>
<proteinExistence type="predicted"/>
<evidence type="ECO:0000313" key="1">
    <source>
        <dbReference type="EMBL" id="GKV52033.1"/>
    </source>
</evidence>